<accession>A0A131XH11</accession>
<sequence length="690" mass="72757">MNTAVIMRNSKVRTFLYVLLGCCMLFTVFLLSSTHTKLKDSQESNDKCQQQRDSLSAQLQVVYEHKSRLEKTLQLETTDRKKAEDAVRTVRDQAESDRHDAREKIKDLQKDLAELKASQAEEFKNLKASFDTLHQEKEKVDNELANHVALLQQERDSKTKLARQVEELLQSRKTEGQLDVMLQRQLETCRAESAQLYAKLQQQSLAQPQHGAASGGHKAVVSSSNFLAGSGPARAAPAPSLAEGGRQGAQGEPKASVKEDTGAGKLGPRYQVSGAESLLAKVDVAPSDSLKPIAGSARNPVPAAQVLAAPNDLVLQQPVKGSPTVSQAEGGLSPIPGKAAPHQPEGKVSNGNSELSALPRNQRQPVGQKPFVMSQPGVPHAASQPSNQAQPLQKPPAHPLAQPVVQPAFQEEQQSLQQPAQLGLNPEQLSQVKGQLAQPKLGHSAASEQGYRPPDAALLPIGGRIPQPAMESAIAGHIQDQLESAGKPVEQPPVQLQPVAGNQAPPVLPAPNIAKPQLSAAELDNVAGLEKVPIGNGAAPAKAGSSHAGAGVVGAAFKKALDELEDGNELEGAAVKVLSNKVPNNGGDALVAGHGEKAPRVKLARPNQHQQLAAGGIGGGEDDLDYANAAVKDDDAAEDQEDDGPFGADLGRGKPMPDAADFEDQVAEADQLQQQQPNNVPGDGVAAIPK</sequence>
<name>A0A131XH11_9ACAR</name>
<feature type="compositionally biased region" description="Acidic residues" evidence="1">
    <location>
        <begin position="635"/>
        <end position="644"/>
    </location>
</feature>
<protein>
    <submittedName>
        <fullName evidence="2">Putative golgi integral membrane protein 4</fullName>
    </submittedName>
</protein>
<proteinExistence type="evidence at transcript level"/>
<feature type="region of interest" description="Disordered" evidence="1">
    <location>
        <begin position="611"/>
        <end position="690"/>
    </location>
</feature>
<feature type="compositionally biased region" description="Polar residues" evidence="1">
    <location>
        <begin position="349"/>
        <end position="365"/>
    </location>
</feature>
<dbReference type="EMBL" id="GEFH01003126">
    <property type="protein sequence ID" value="JAP65455.1"/>
    <property type="molecule type" value="mRNA"/>
</dbReference>
<dbReference type="InterPro" id="IPR042336">
    <property type="entry name" value="GOLIM4"/>
</dbReference>
<feature type="compositionally biased region" description="Low complexity" evidence="1">
    <location>
        <begin position="406"/>
        <end position="422"/>
    </location>
</feature>
<dbReference type="PANTHER" id="PTHR22909:SF24">
    <property type="entry name" value="GOLGI INTEGRAL MEMBRANE PROTEIN 4-RELATED"/>
    <property type="match status" value="1"/>
</dbReference>
<dbReference type="PANTHER" id="PTHR22909">
    <property type="entry name" value="GOLGI INTEGRAL MEMBRANE PROTEIN 4"/>
    <property type="match status" value="1"/>
</dbReference>
<dbReference type="GO" id="GO:0000139">
    <property type="term" value="C:Golgi membrane"/>
    <property type="evidence" value="ECO:0007669"/>
    <property type="project" value="InterPro"/>
</dbReference>
<organism evidence="2">
    <name type="scientific">Hyalomma excavatum</name>
    <dbReference type="NCBI Taxonomy" id="257692"/>
    <lineage>
        <taxon>Eukaryota</taxon>
        <taxon>Metazoa</taxon>
        <taxon>Ecdysozoa</taxon>
        <taxon>Arthropoda</taxon>
        <taxon>Chelicerata</taxon>
        <taxon>Arachnida</taxon>
        <taxon>Acari</taxon>
        <taxon>Parasitiformes</taxon>
        <taxon>Ixodida</taxon>
        <taxon>Ixodoidea</taxon>
        <taxon>Ixodidae</taxon>
        <taxon>Hyalomminae</taxon>
        <taxon>Hyalomma</taxon>
    </lineage>
</organism>
<feature type="compositionally biased region" description="Low complexity" evidence="1">
    <location>
        <begin position="488"/>
        <end position="499"/>
    </location>
</feature>
<feature type="region of interest" description="Disordered" evidence="1">
    <location>
        <begin position="318"/>
        <end position="511"/>
    </location>
</feature>
<feature type="region of interest" description="Disordered" evidence="1">
    <location>
        <begin position="228"/>
        <end position="270"/>
    </location>
</feature>
<feature type="compositionally biased region" description="Low complexity" evidence="1">
    <location>
        <begin position="228"/>
        <end position="242"/>
    </location>
</feature>
<reference evidence="2" key="1">
    <citation type="journal article" date="2017" name="Ticks Tick Borne Dis.">
        <title>An insight into the sialome of Hyalomma excavatum.</title>
        <authorList>
            <person name="Ribeiro J.M."/>
            <person name="Slovak M."/>
            <person name="Francischetti I.M."/>
        </authorList>
    </citation>
    <scope>NUCLEOTIDE SEQUENCE</scope>
    <source>
        <strain evidence="2">Samish</strain>
        <tissue evidence="2">Salivary glands</tissue>
    </source>
</reference>
<feature type="region of interest" description="Disordered" evidence="1">
    <location>
        <begin position="77"/>
        <end position="100"/>
    </location>
</feature>
<dbReference type="AlphaFoldDB" id="A0A131XH11"/>
<evidence type="ECO:0000256" key="1">
    <source>
        <dbReference type="SAM" id="MobiDB-lite"/>
    </source>
</evidence>
<evidence type="ECO:0000313" key="2">
    <source>
        <dbReference type="EMBL" id="JAP65455.1"/>
    </source>
</evidence>
<feature type="compositionally biased region" description="Low complexity" evidence="1">
    <location>
        <begin position="668"/>
        <end position="681"/>
    </location>
</feature>